<proteinExistence type="inferred from homology"/>
<dbReference type="InterPro" id="IPR013792">
    <property type="entry name" value="RNA3'P_cycl/enolpyr_Trfase_a/b"/>
</dbReference>
<feature type="binding site" evidence="7">
    <location>
        <position position="175"/>
    </location>
    <ligand>
        <name>3-phosphoshikimate</name>
        <dbReference type="ChEBI" id="CHEBI:145989"/>
    </ligand>
</feature>
<comment type="function">
    <text evidence="7">Catalyzes the transfer of the enolpyruvyl moiety of phosphoenolpyruvate (PEP) to the 5-hydroxyl of shikimate-3-phosphate (S3P) to produce enolpyruvyl shikimate-3-phosphate and inorganic phosphate.</text>
</comment>
<dbReference type="EMBL" id="CP036316">
    <property type="protein sequence ID" value="QDT66908.1"/>
    <property type="molecule type" value="Genomic_DNA"/>
</dbReference>
<dbReference type="GO" id="GO:0009073">
    <property type="term" value="P:aromatic amino acid family biosynthetic process"/>
    <property type="evidence" value="ECO:0007669"/>
    <property type="project" value="UniProtKB-KW"/>
</dbReference>
<dbReference type="RefSeq" id="WP_145266425.1">
    <property type="nucleotide sequence ID" value="NZ_CP036316.1"/>
</dbReference>
<reference evidence="10 11" key="1">
    <citation type="submission" date="2019-02" db="EMBL/GenBank/DDBJ databases">
        <title>Deep-cultivation of Planctomycetes and their phenomic and genomic characterization uncovers novel biology.</title>
        <authorList>
            <person name="Wiegand S."/>
            <person name="Jogler M."/>
            <person name="Boedeker C."/>
            <person name="Pinto D."/>
            <person name="Vollmers J."/>
            <person name="Rivas-Marin E."/>
            <person name="Kohn T."/>
            <person name="Peeters S.H."/>
            <person name="Heuer A."/>
            <person name="Rast P."/>
            <person name="Oberbeckmann S."/>
            <person name="Bunk B."/>
            <person name="Jeske O."/>
            <person name="Meyerdierks A."/>
            <person name="Storesund J.E."/>
            <person name="Kallscheuer N."/>
            <person name="Luecker S."/>
            <person name="Lage O.M."/>
            <person name="Pohl T."/>
            <person name="Merkel B.J."/>
            <person name="Hornburger P."/>
            <person name="Mueller R.-W."/>
            <person name="Bruemmer F."/>
            <person name="Labrenz M."/>
            <person name="Spormann A.M."/>
            <person name="Op den Camp H."/>
            <person name="Overmann J."/>
            <person name="Amann R."/>
            <person name="Jetten M.S.M."/>
            <person name="Mascher T."/>
            <person name="Medema M.H."/>
            <person name="Devos D.P."/>
            <person name="Kaster A.-K."/>
            <person name="Ovreas L."/>
            <person name="Rohde M."/>
            <person name="Galperin M.Y."/>
            <person name="Jogler C."/>
        </authorList>
    </citation>
    <scope>NUCLEOTIDE SEQUENCE [LARGE SCALE GENOMIC DNA]</scope>
    <source>
        <strain evidence="10 11">V22</strain>
    </source>
</reference>
<feature type="active site" description="Proton acceptor" evidence="7">
    <location>
        <position position="315"/>
    </location>
</feature>
<dbReference type="InterPro" id="IPR023193">
    <property type="entry name" value="EPSP_synthase_CS"/>
</dbReference>
<gene>
    <name evidence="7 10" type="primary">aroA</name>
    <name evidence="10" type="ORF">V22_41800</name>
</gene>
<comment type="pathway">
    <text evidence="1 7">Metabolic intermediate biosynthesis; chorismate biosynthesis; chorismate from D-erythrose 4-phosphate and phosphoenolpyruvate: step 6/7.</text>
</comment>
<dbReference type="Gene3D" id="3.65.10.10">
    <property type="entry name" value="Enolpyruvate transferase domain"/>
    <property type="match status" value="2"/>
</dbReference>
<feature type="binding site" evidence="7">
    <location>
        <position position="315"/>
    </location>
    <ligand>
        <name>3-phosphoshikimate</name>
        <dbReference type="ChEBI" id="CHEBI:145989"/>
    </ligand>
</feature>
<keyword evidence="3 7" id="KW-0028">Amino-acid biosynthesis</keyword>
<keyword evidence="7" id="KW-0963">Cytoplasm</keyword>
<feature type="binding site" evidence="7">
    <location>
        <position position="342"/>
    </location>
    <ligand>
        <name>3-phosphoshikimate</name>
        <dbReference type="ChEBI" id="CHEBI:145989"/>
    </ligand>
</feature>
<evidence type="ECO:0000256" key="4">
    <source>
        <dbReference type="ARBA" id="ARBA00022679"/>
    </source>
</evidence>
<feature type="region of interest" description="Disordered" evidence="8">
    <location>
        <begin position="1"/>
        <end position="23"/>
    </location>
</feature>
<dbReference type="InterPro" id="IPR006264">
    <property type="entry name" value="EPSP_synthase"/>
</dbReference>
<evidence type="ECO:0000256" key="7">
    <source>
        <dbReference type="HAMAP-Rule" id="MF_00210"/>
    </source>
</evidence>
<dbReference type="PANTHER" id="PTHR21090">
    <property type="entry name" value="AROM/DEHYDROQUINATE SYNTHASE"/>
    <property type="match status" value="1"/>
</dbReference>
<keyword evidence="4 7" id="KW-0808">Transferase</keyword>
<evidence type="ECO:0000256" key="3">
    <source>
        <dbReference type="ARBA" id="ARBA00022605"/>
    </source>
</evidence>
<dbReference type="InterPro" id="IPR001986">
    <property type="entry name" value="Enolpyruvate_Tfrase_dom"/>
</dbReference>
<dbReference type="EC" id="2.5.1.19" evidence="7"/>
<evidence type="ECO:0000256" key="1">
    <source>
        <dbReference type="ARBA" id="ARBA00004811"/>
    </source>
</evidence>
<comment type="subcellular location">
    <subcellularLocation>
        <location evidence="7">Cytoplasm</location>
    </subcellularLocation>
</comment>
<dbReference type="PANTHER" id="PTHR21090:SF5">
    <property type="entry name" value="PENTAFUNCTIONAL AROM POLYPEPTIDE"/>
    <property type="match status" value="1"/>
</dbReference>
<dbReference type="PROSITE" id="PS00885">
    <property type="entry name" value="EPSP_SYNTHASE_2"/>
    <property type="match status" value="1"/>
</dbReference>
<accession>A0A517TEV9</accession>
<feature type="binding site" evidence="7">
    <location>
        <position position="26"/>
    </location>
    <ligand>
        <name>3-phosphoshikimate</name>
        <dbReference type="ChEBI" id="CHEBI:145989"/>
    </ligand>
</feature>
<evidence type="ECO:0000259" key="9">
    <source>
        <dbReference type="Pfam" id="PF00275"/>
    </source>
</evidence>
<dbReference type="NCBIfam" id="TIGR01356">
    <property type="entry name" value="aroA"/>
    <property type="match status" value="1"/>
</dbReference>
<feature type="domain" description="Enolpyruvate transferase" evidence="9">
    <location>
        <begin position="14"/>
        <end position="421"/>
    </location>
</feature>
<protein>
    <recommendedName>
        <fullName evidence="7">3-phosphoshikimate 1-carboxyvinyltransferase</fullName>
        <ecNumber evidence="7">2.5.1.19</ecNumber>
    </recommendedName>
    <alternativeName>
        <fullName evidence="7">5-enolpyruvylshikimate-3-phosphate synthase</fullName>
        <shortName evidence="7">EPSP synthase</shortName>
        <shortName evidence="7">EPSPS</shortName>
    </alternativeName>
</protein>
<dbReference type="KEGG" id="chya:V22_41800"/>
<comment type="similarity">
    <text evidence="2 7">Belongs to the EPSP synthase family.</text>
</comment>
<dbReference type="Proteomes" id="UP000319976">
    <property type="component" value="Chromosome"/>
</dbReference>
<dbReference type="InterPro" id="IPR036968">
    <property type="entry name" value="Enolpyruvate_Tfrase_sf"/>
</dbReference>
<dbReference type="AlphaFoldDB" id="A0A517TEV9"/>
<name>A0A517TEV9_9PLAN</name>
<evidence type="ECO:0000256" key="8">
    <source>
        <dbReference type="SAM" id="MobiDB-lite"/>
    </source>
</evidence>
<comment type="caution">
    <text evidence="7">Lacks conserved residue(s) required for the propagation of feature annotation.</text>
</comment>
<dbReference type="Pfam" id="PF00275">
    <property type="entry name" value="EPSP_synthase"/>
    <property type="match status" value="1"/>
</dbReference>
<feature type="binding site" evidence="7">
    <location>
        <position position="201"/>
    </location>
    <ligand>
        <name>3-phosphoshikimate</name>
        <dbReference type="ChEBI" id="CHEBI:145989"/>
    </ligand>
</feature>
<feature type="binding site" evidence="7">
    <location>
        <position position="387"/>
    </location>
    <ligand>
        <name>phosphoenolpyruvate</name>
        <dbReference type="ChEBI" id="CHEBI:58702"/>
    </ligand>
</feature>
<feature type="binding site" evidence="7">
    <location>
        <position position="174"/>
    </location>
    <ligand>
        <name>3-phosphoshikimate</name>
        <dbReference type="ChEBI" id="CHEBI:145989"/>
    </ligand>
</feature>
<keyword evidence="11" id="KW-1185">Reference proteome</keyword>
<organism evidence="10 11">
    <name type="scientific">Calycomorphotria hydatis</name>
    <dbReference type="NCBI Taxonomy" id="2528027"/>
    <lineage>
        <taxon>Bacteria</taxon>
        <taxon>Pseudomonadati</taxon>
        <taxon>Planctomycetota</taxon>
        <taxon>Planctomycetia</taxon>
        <taxon>Planctomycetales</taxon>
        <taxon>Planctomycetaceae</taxon>
        <taxon>Calycomorphotria</taxon>
    </lineage>
</organism>
<dbReference type="HAMAP" id="MF_00210">
    <property type="entry name" value="EPSP_synth"/>
    <property type="match status" value="1"/>
</dbReference>
<comment type="subunit">
    <text evidence="7">Monomer.</text>
</comment>
<feature type="binding site" evidence="7">
    <location>
        <position position="99"/>
    </location>
    <ligand>
        <name>phosphoenolpyruvate</name>
        <dbReference type="ChEBI" id="CHEBI:58702"/>
    </ligand>
</feature>
<feature type="binding site" evidence="7">
    <location>
        <position position="127"/>
    </location>
    <ligand>
        <name>phosphoenolpyruvate</name>
        <dbReference type="ChEBI" id="CHEBI:58702"/>
    </ligand>
</feature>
<evidence type="ECO:0000256" key="6">
    <source>
        <dbReference type="ARBA" id="ARBA00044633"/>
    </source>
</evidence>
<feature type="binding site" evidence="7">
    <location>
        <position position="31"/>
    </location>
    <ligand>
        <name>3-phosphoshikimate</name>
        <dbReference type="ChEBI" id="CHEBI:145989"/>
    </ligand>
</feature>
<dbReference type="PIRSF" id="PIRSF000505">
    <property type="entry name" value="EPSPS"/>
    <property type="match status" value="1"/>
</dbReference>
<dbReference type="OrthoDB" id="9809920at2"/>
<feature type="binding site" evidence="7">
    <location>
        <position position="173"/>
    </location>
    <ligand>
        <name>3-phosphoshikimate</name>
        <dbReference type="ChEBI" id="CHEBI:145989"/>
    </ligand>
</feature>
<evidence type="ECO:0000256" key="5">
    <source>
        <dbReference type="ARBA" id="ARBA00023141"/>
    </source>
</evidence>
<feature type="binding site" evidence="7">
    <location>
        <position position="412"/>
    </location>
    <ligand>
        <name>phosphoenolpyruvate</name>
        <dbReference type="ChEBI" id="CHEBI:58702"/>
    </ligand>
</feature>
<dbReference type="GO" id="GO:0009423">
    <property type="term" value="P:chorismate biosynthetic process"/>
    <property type="evidence" value="ECO:0007669"/>
    <property type="project" value="UniProtKB-UniRule"/>
</dbReference>
<feature type="binding site" evidence="7">
    <location>
        <position position="175"/>
    </location>
    <ligand>
        <name>phosphoenolpyruvate</name>
        <dbReference type="ChEBI" id="CHEBI:58702"/>
    </ligand>
</feature>
<dbReference type="CDD" id="cd01556">
    <property type="entry name" value="EPSP_synthase"/>
    <property type="match status" value="1"/>
</dbReference>
<feature type="binding site" evidence="7">
    <location>
        <position position="26"/>
    </location>
    <ligand>
        <name>phosphoenolpyruvate</name>
        <dbReference type="ChEBI" id="CHEBI:58702"/>
    </ligand>
</feature>
<feature type="binding site" evidence="7">
    <location>
        <position position="346"/>
    </location>
    <ligand>
        <name>phosphoenolpyruvate</name>
        <dbReference type="ChEBI" id="CHEBI:58702"/>
    </ligand>
</feature>
<feature type="binding site" evidence="7">
    <location>
        <position position="27"/>
    </location>
    <ligand>
        <name>3-phosphoshikimate</name>
        <dbReference type="ChEBI" id="CHEBI:145989"/>
    </ligand>
</feature>
<sequence length="427" mass="45685">MKLQDPYPITPVNGPVRASIRPPGSKSITNRALIVAALAEGTSKLSGVLDSVDTRVMIQSLKQLGIPIEQNIGECTLEITGCGGRVPAPHAELYLENSGTSIRFLTALCACGSGTYQLDGNTRMRERPIGDLVYALQQLGLDISYLDVVGFPPIEIRAGGPHEGTASVAGNISSQYLSALLMAAPAARDTVTLNIDGELVSKPYIEMTLQVMNAFGGKVQATGTKRYVIEPHQYRACDYAIEPDASAASYFFGLAAVTGGEVTVEGLTRWALQGDALFVDALERMGCIVEEGEDSLTVIGRPLKGIDIDMNAISDTAQTLSAVAVFADGPTTIRNIAHVRHKETDRISAVATELTKLGQGIVEFEDGLTIHPRPVTPAIIDTYDDHRMAMSFSLIGLKANGIQIADPGCTAKTYPHYWDDLEQVCGY</sequence>
<evidence type="ECO:0000313" key="11">
    <source>
        <dbReference type="Proteomes" id="UP000319976"/>
    </source>
</evidence>
<dbReference type="GO" id="GO:0003866">
    <property type="term" value="F:3-phosphoshikimate 1-carboxyvinyltransferase activity"/>
    <property type="evidence" value="ECO:0007669"/>
    <property type="project" value="UniProtKB-UniRule"/>
</dbReference>
<evidence type="ECO:0000256" key="2">
    <source>
        <dbReference type="ARBA" id="ARBA00009948"/>
    </source>
</evidence>
<dbReference type="UniPathway" id="UPA00053">
    <property type="reaction ID" value="UER00089"/>
</dbReference>
<keyword evidence="5 7" id="KW-0057">Aromatic amino acid biosynthesis</keyword>
<comment type="catalytic activity">
    <reaction evidence="6">
        <text>3-phosphoshikimate + phosphoenolpyruvate = 5-O-(1-carboxyvinyl)-3-phosphoshikimate + phosphate</text>
        <dbReference type="Rhea" id="RHEA:21256"/>
        <dbReference type="ChEBI" id="CHEBI:43474"/>
        <dbReference type="ChEBI" id="CHEBI:57701"/>
        <dbReference type="ChEBI" id="CHEBI:58702"/>
        <dbReference type="ChEBI" id="CHEBI:145989"/>
        <dbReference type="EC" id="2.5.1.19"/>
    </reaction>
    <physiologicalReaction direction="left-to-right" evidence="6">
        <dbReference type="Rhea" id="RHEA:21257"/>
    </physiologicalReaction>
</comment>
<evidence type="ECO:0000313" key="10">
    <source>
        <dbReference type="EMBL" id="QDT66908.1"/>
    </source>
</evidence>
<dbReference type="GO" id="GO:0008652">
    <property type="term" value="P:amino acid biosynthetic process"/>
    <property type="evidence" value="ECO:0007669"/>
    <property type="project" value="UniProtKB-KW"/>
</dbReference>
<dbReference type="GO" id="GO:0005737">
    <property type="term" value="C:cytoplasm"/>
    <property type="evidence" value="ECO:0007669"/>
    <property type="project" value="UniProtKB-SubCell"/>
</dbReference>
<dbReference type="SUPFAM" id="SSF55205">
    <property type="entry name" value="EPT/RTPC-like"/>
    <property type="match status" value="1"/>
</dbReference>